<comment type="caution">
    <text evidence="1">The sequence shown here is derived from an EMBL/GenBank/DDBJ whole genome shotgun (WGS) entry which is preliminary data.</text>
</comment>
<evidence type="ECO:0000313" key="1">
    <source>
        <dbReference type="EMBL" id="KAJ1676421.1"/>
    </source>
</evidence>
<dbReference type="Proteomes" id="UP001145114">
    <property type="component" value="Unassembled WGS sequence"/>
</dbReference>
<organism evidence="1 2">
    <name type="scientific">Spiromyces aspiralis</name>
    <dbReference type="NCBI Taxonomy" id="68401"/>
    <lineage>
        <taxon>Eukaryota</taxon>
        <taxon>Fungi</taxon>
        <taxon>Fungi incertae sedis</taxon>
        <taxon>Zoopagomycota</taxon>
        <taxon>Kickxellomycotina</taxon>
        <taxon>Kickxellomycetes</taxon>
        <taxon>Kickxellales</taxon>
        <taxon>Kickxellaceae</taxon>
        <taxon>Spiromyces</taxon>
    </lineage>
</organism>
<proteinExistence type="predicted"/>
<protein>
    <submittedName>
        <fullName evidence="1">Uncharacterized protein</fullName>
    </submittedName>
</protein>
<feature type="non-terminal residue" evidence="1">
    <location>
        <position position="161"/>
    </location>
</feature>
<gene>
    <name evidence="1" type="ORF">EV182_008224</name>
</gene>
<sequence>MPTTTPATTVNKVCASGMKAVMQAAQNIQLGIQPAMVAGGMESMTNTPFYVPRDNTFGHQILHDSIIKDGLWDVYGQIHMGSCAENTARRHNITREMQDEHARQSYARAIAAWKNGTFANEVVPVTIKSKKGDTVVNVDEEFTKMDLEKIPKLRAVFEANG</sequence>
<evidence type="ECO:0000313" key="2">
    <source>
        <dbReference type="Proteomes" id="UP001145114"/>
    </source>
</evidence>
<keyword evidence="2" id="KW-1185">Reference proteome</keyword>
<dbReference type="EMBL" id="JAMZIH010004131">
    <property type="protein sequence ID" value="KAJ1676421.1"/>
    <property type="molecule type" value="Genomic_DNA"/>
</dbReference>
<name>A0ACC1HM35_9FUNG</name>
<reference evidence="1" key="1">
    <citation type="submission" date="2022-06" db="EMBL/GenBank/DDBJ databases">
        <title>Phylogenomic reconstructions and comparative analyses of Kickxellomycotina fungi.</title>
        <authorList>
            <person name="Reynolds N.K."/>
            <person name="Stajich J.E."/>
            <person name="Barry K."/>
            <person name="Grigoriev I.V."/>
            <person name="Crous P."/>
            <person name="Smith M.E."/>
        </authorList>
    </citation>
    <scope>NUCLEOTIDE SEQUENCE</scope>
    <source>
        <strain evidence="1">RSA 2271</strain>
    </source>
</reference>
<accession>A0ACC1HM35</accession>